<evidence type="ECO:0000256" key="1">
    <source>
        <dbReference type="ARBA" id="ARBA00017562"/>
    </source>
</evidence>
<dbReference type="UniPathway" id="UPA00094"/>
<keyword evidence="6" id="KW-1185">Reference proteome</keyword>
<evidence type="ECO:0000256" key="2">
    <source>
        <dbReference type="ARBA" id="ARBA00023267"/>
    </source>
</evidence>
<dbReference type="InterPro" id="IPR001249">
    <property type="entry name" value="AcCoA_biotinCC"/>
</dbReference>
<dbReference type="Gene3D" id="2.40.50.100">
    <property type="match status" value="1"/>
</dbReference>
<reference evidence="5 6" key="1">
    <citation type="submission" date="2019-09" db="EMBL/GenBank/DDBJ databases">
        <title>Arthrobacter zafarii sp. nov., a moderately thermotolerant and halotolerant actinobacterium isolated from Cholistan desert soil of Pakistan.</title>
        <authorList>
            <person name="Amin A."/>
            <person name="Ahmed I."/>
            <person name="Khalid N."/>
            <person name="Schumann P."/>
            <person name="Busse H.J."/>
            <person name="Khan I.U."/>
            <person name="Li S."/>
            <person name="Li W.J."/>
        </authorList>
    </citation>
    <scope>NUCLEOTIDE SEQUENCE [LARGE SCALE GENOMIC DNA]</scope>
    <source>
        <strain evidence="5 6">NCCP-1664</strain>
    </source>
</reference>
<keyword evidence="3" id="KW-0444">Lipid biosynthesis</keyword>
<dbReference type="GO" id="GO:0006633">
    <property type="term" value="P:fatty acid biosynthetic process"/>
    <property type="evidence" value="ECO:0007669"/>
    <property type="project" value="UniProtKB-UniPathway"/>
</dbReference>
<evidence type="ECO:0000313" key="5">
    <source>
        <dbReference type="EMBL" id="GER23528.1"/>
    </source>
</evidence>
<keyword evidence="2 3" id="KW-0092">Biotin</keyword>
<dbReference type="PANTHER" id="PTHR45266:SF3">
    <property type="entry name" value="OXALOACETATE DECARBOXYLASE ALPHA CHAIN"/>
    <property type="match status" value="1"/>
</dbReference>
<dbReference type="InterPro" id="IPR011053">
    <property type="entry name" value="Single_hybrid_motif"/>
</dbReference>
<dbReference type="Pfam" id="PF00364">
    <property type="entry name" value="Biotin_lipoyl"/>
    <property type="match status" value="1"/>
</dbReference>
<accession>A0A5A7NUK6</accession>
<comment type="caution">
    <text evidence="5">The sequence shown here is derived from an EMBL/GenBank/DDBJ whole genome shotgun (WGS) entry which is preliminary data.</text>
</comment>
<dbReference type="GO" id="GO:0009317">
    <property type="term" value="C:acetyl-CoA carboxylase complex"/>
    <property type="evidence" value="ECO:0007669"/>
    <property type="project" value="InterPro"/>
</dbReference>
<dbReference type="OrthoDB" id="9811735at2"/>
<evidence type="ECO:0000313" key="6">
    <source>
        <dbReference type="Proteomes" id="UP000325307"/>
    </source>
</evidence>
<comment type="function">
    <text evidence="3">This protein is a component of the acetyl coenzyme A carboxylase complex; first, biotin carboxylase catalyzes the carboxylation of the carrier protein and then the transcarboxylase transfers the carboxyl group to form malonyl-CoA.</text>
</comment>
<evidence type="ECO:0000259" key="4">
    <source>
        <dbReference type="PROSITE" id="PS50968"/>
    </source>
</evidence>
<dbReference type="Proteomes" id="UP000325307">
    <property type="component" value="Unassembled WGS sequence"/>
</dbReference>
<dbReference type="PRINTS" id="PR01071">
    <property type="entry name" value="ACOABIOTINCC"/>
</dbReference>
<dbReference type="PANTHER" id="PTHR45266">
    <property type="entry name" value="OXALOACETATE DECARBOXYLASE ALPHA CHAIN"/>
    <property type="match status" value="1"/>
</dbReference>
<dbReference type="SUPFAM" id="SSF51230">
    <property type="entry name" value="Single hybrid motif"/>
    <property type="match status" value="1"/>
</dbReference>
<dbReference type="CDD" id="cd06850">
    <property type="entry name" value="biotinyl_domain"/>
    <property type="match status" value="1"/>
</dbReference>
<organism evidence="5 6">
    <name type="scientific">Zafaria cholistanensis</name>
    <dbReference type="NCBI Taxonomy" id="1682741"/>
    <lineage>
        <taxon>Bacteria</taxon>
        <taxon>Bacillati</taxon>
        <taxon>Actinomycetota</taxon>
        <taxon>Actinomycetes</taxon>
        <taxon>Micrococcales</taxon>
        <taxon>Micrococcaceae</taxon>
        <taxon>Zafaria</taxon>
    </lineage>
</organism>
<dbReference type="NCBIfam" id="NF005457">
    <property type="entry name" value="PRK07051.1"/>
    <property type="match status" value="1"/>
</dbReference>
<dbReference type="PROSITE" id="PS50968">
    <property type="entry name" value="BIOTINYL_LIPOYL"/>
    <property type="match status" value="1"/>
</dbReference>
<sequence>MADIISPIPGVFYRCPGPGKDPFVQVGDTVAVGQTVGIVEIMKQFTEVQSDVAGVVASFAVEDAGMVNPGDVLVTVTEA</sequence>
<dbReference type="GO" id="GO:0003989">
    <property type="term" value="F:acetyl-CoA carboxylase activity"/>
    <property type="evidence" value="ECO:0007669"/>
    <property type="project" value="InterPro"/>
</dbReference>
<dbReference type="EMBL" id="BKDJ01000009">
    <property type="protein sequence ID" value="GER23528.1"/>
    <property type="molecule type" value="Genomic_DNA"/>
</dbReference>
<keyword evidence="3" id="KW-0443">Lipid metabolism</keyword>
<evidence type="ECO:0000256" key="3">
    <source>
        <dbReference type="RuleBase" id="RU364072"/>
    </source>
</evidence>
<dbReference type="RefSeq" id="WP_149957108.1">
    <property type="nucleotide sequence ID" value="NZ_BKDJ01000009.1"/>
</dbReference>
<keyword evidence="3" id="KW-0275">Fatty acid biosynthesis</keyword>
<keyword evidence="3" id="KW-0276">Fatty acid metabolism</keyword>
<proteinExistence type="predicted"/>
<gene>
    <name evidence="5" type="ORF">NCCP1664_20230</name>
</gene>
<comment type="pathway">
    <text evidence="3">Lipid metabolism; fatty acid biosynthesis.</text>
</comment>
<dbReference type="InterPro" id="IPR000089">
    <property type="entry name" value="Biotin_lipoyl"/>
</dbReference>
<feature type="domain" description="Lipoyl-binding" evidence="4">
    <location>
        <begin position="1"/>
        <end position="77"/>
    </location>
</feature>
<name>A0A5A7NUK6_9MICC</name>
<protein>
    <recommendedName>
        <fullName evidence="1 3">Biotin carboxyl carrier protein of acetyl-CoA carboxylase</fullName>
    </recommendedName>
</protein>
<dbReference type="AlphaFoldDB" id="A0A5A7NUK6"/>
<dbReference type="InterPro" id="IPR050709">
    <property type="entry name" value="Biotin_Carboxyl_Carrier/Decarb"/>
</dbReference>